<feature type="short sequence motif" description="Histidine triad motif" evidence="1">
    <location>
        <begin position="106"/>
        <end position="110"/>
    </location>
</feature>
<dbReference type="PANTHER" id="PTHR12486:SF6">
    <property type="entry name" value="ADENOSINE 5'-MONOPHOSPHORAMIDASE HINT3"/>
    <property type="match status" value="1"/>
</dbReference>
<reference evidence="3" key="2">
    <citation type="submission" date="2025-09" db="UniProtKB">
        <authorList>
            <consortium name="Ensembl"/>
        </authorList>
    </citation>
    <scope>IDENTIFICATION</scope>
</reference>
<sequence length="160" mass="18478">MSKKEEDVDESCIFCLIAHNRDEETKIIKQNKELVCFRDVFPVAPHHFLVIPREHIHSCHSLNRKHIKLVEQMVELGRAALRDQGITNMEDVRLGFHKPPFISVGHLHLHVLAPASHISQLMTYKFTPGTDCFITEECLKNRLQKKPQQSQQLGNCLGFF</sequence>
<dbReference type="GeneTree" id="ENSGT00510000047616"/>
<dbReference type="Ensembl" id="ENSKMAT00000016769.1">
    <property type="protein sequence ID" value="ENSKMAP00000016536.1"/>
    <property type="gene ID" value="ENSKMAG00000012361.1"/>
</dbReference>
<dbReference type="OrthoDB" id="1915375at2759"/>
<feature type="domain" description="HIT" evidence="2">
    <location>
        <begin position="13"/>
        <end position="123"/>
    </location>
</feature>
<dbReference type="STRING" id="37003.ENSKMAP00000016536"/>
<dbReference type="RefSeq" id="XP_037837490.1">
    <property type="nucleotide sequence ID" value="XM_037981562.1"/>
</dbReference>
<dbReference type="Proteomes" id="UP000264800">
    <property type="component" value="Unplaced"/>
</dbReference>
<keyword evidence="4" id="KW-1185">Reference proteome</keyword>
<dbReference type="OMA" id="VETCIFC"/>
<name>A0A3Q3AJQ8_KRYMA</name>
<dbReference type="GO" id="GO:0003824">
    <property type="term" value="F:catalytic activity"/>
    <property type="evidence" value="ECO:0007669"/>
    <property type="project" value="InterPro"/>
</dbReference>
<evidence type="ECO:0000313" key="4">
    <source>
        <dbReference type="Proteomes" id="UP000264800"/>
    </source>
</evidence>
<dbReference type="Pfam" id="PF11969">
    <property type="entry name" value="DcpS_C"/>
    <property type="match status" value="1"/>
</dbReference>
<dbReference type="KEGG" id="kmr:119617986"/>
<evidence type="ECO:0000259" key="2">
    <source>
        <dbReference type="PROSITE" id="PS51084"/>
    </source>
</evidence>
<accession>A0A3Q3AJQ8</accession>
<reference evidence="3" key="1">
    <citation type="submission" date="2025-08" db="UniProtKB">
        <authorList>
            <consortium name="Ensembl"/>
        </authorList>
    </citation>
    <scope>IDENTIFICATION</scope>
</reference>
<proteinExistence type="predicted"/>
<dbReference type="InterPro" id="IPR011146">
    <property type="entry name" value="HIT-like"/>
</dbReference>
<organism evidence="3 4">
    <name type="scientific">Kryptolebias marmoratus</name>
    <name type="common">Mangrove killifish</name>
    <name type="synonym">Rivulus marmoratus</name>
    <dbReference type="NCBI Taxonomy" id="37003"/>
    <lineage>
        <taxon>Eukaryota</taxon>
        <taxon>Metazoa</taxon>
        <taxon>Chordata</taxon>
        <taxon>Craniata</taxon>
        <taxon>Vertebrata</taxon>
        <taxon>Euteleostomi</taxon>
        <taxon>Actinopterygii</taxon>
        <taxon>Neopterygii</taxon>
        <taxon>Teleostei</taxon>
        <taxon>Neoteleostei</taxon>
        <taxon>Acanthomorphata</taxon>
        <taxon>Ovalentaria</taxon>
        <taxon>Atherinomorphae</taxon>
        <taxon>Cyprinodontiformes</taxon>
        <taxon>Rivulidae</taxon>
        <taxon>Kryptolebias</taxon>
    </lineage>
</organism>
<evidence type="ECO:0000256" key="1">
    <source>
        <dbReference type="PROSITE-ProRule" id="PRU00464"/>
    </source>
</evidence>
<evidence type="ECO:0000313" key="3">
    <source>
        <dbReference type="Ensembl" id="ENSKMAP00000016536.1"/>
    </source>
</evidence>
<dbReference type="PANTHER" id="PTHR12486">
    <property type="entry name" value="APRATAXIN-RELATED"/>
    <property type="match status" value="1"/>
</dbReference>
<dbReference type="AlphaFoldDB" id="A0A3Q3AJQ8"/>
<dbReference type="PROSITE" id="PS51084">
    <property type="entry name" value="HIT_2"/>
    <property type="match status" value="1"/>
</dbReference>
<dbReference type="InterPro" id="IPR036265">
    <property type="entry name" value="HIT-like_sf"/>
</dbReference>
<dbReference type="GeneID" id="119617986"/>
<protein>
    <recommendedName>
        <fullName evidence="2">HIT domain-containing protein</fullName>
    </recommendedName>
</protein>
<dbReference type="SUPFAM" id="SSF54197">
    <property type="entry name" value="HIT-like"/>
    <property type="match status" value="1"/>
</dbReference>
<dbReference type="Gene3D" id="3.30.428.10">
    <property type="entry name" value="HIT-like"/>
    <property type="match status" value="1"/>
</dbReference>